<proteinExistence type="predicted"/>
<dbReference type="Proteomes" id="UP000199556">
    <property type="component" value="Unassembled WGS sequence"/>
</dbReference>
<dbReference type="GO" id="GO:0020037">
    <property type="term" value="F:heme binding"/>
    <property type="evidence" value="ECO:0007669"/>
    <property type="project" value="InterPro"/>
</dbReference>
<dbReference type="InterPro" id="IPR036909">
    <property type="entry name" value="Cyt_c-like_dom_sf"/>
</dbReference>
<evidence type="ECO:0000313" key="7">
    <source>
        <dbReference type="EMBL" id="SFM64830.1"/>
    </source>
</evidence>
<protein>
    <submittedName>
        <fullName evidence="7">Sulfur-oxidizing protein SoxX</fullName>
    </submittedName>
</protein>
<evidence type="ECO:0000256" key="5">
    <source>
        <dbReference type="SAM" id="SignalP"/>
    </source>
</evidence>
<reference evidence="7 8" key="1">
    <citation type="submission" date="2016-10" db="EMBL/GenBank/DDBJ databases">
        <authorList>
            <person name="de Groot N.N."/>
        </authorList>
    </citation>
    <scope>NUCLEOTIDE SEQUENCE [LARGE SCALE GENOMIC DNA]</scope>
    <source>
        <strain evidence="7 8">DSM 4180</strain>
    </source>
</reference>
<dbReference type="PROSITE" id="PS51007">
    <property type="entry name" value="CYTC"/>
    <property type="match status" value="1"/>
</dbReference>
<dbReference type="GO" id="GO:0046872">
    <property type="term" value="F:metal ion binding"/>
    <property type="evidence" value="ECO:0007669"/>
    <property type="project" value="UniProtKB-KW"/>
</dbReference>
<keyword evidence="1 4" id="KW-0349">Heme</keyword>
<keyword evidence="2 4" id="KW-0479">Metal-binding</keyword>
<keyword evidence="5" id="KW-0732">Signal</keyword>
<dbReference type="STRING" id="195064.SAMN05421721_1185"/>
<feature type="chain" id="PRO_5011499043" evidence="5">
    <location>
        <begin position="19"/>
        <end position="241"/>
    </location>
</feature>
<sequence>MYPWNHRTVMVTALLALAGIVGCAQQETSERSQGPDPLEMTPEAYAEYLVFESGSFRLDQPVQEGGDARQRMEQDEIQRLCSETRNRPPADVAGRIVRRARESIRYPEDGIQLGDWRKGAELARSGYGYRVGHRNDDPDRTAGGNCYACHQMDPDELGYGNLGPSLTNYGELRGQGESVRRFVYEMIYNPHAYFPCTNMPRFGVNDFLSQESISHIMAYLLDPESPVNPGIEPGEGERRGL</sequence>
<gene>
    <name evidence="7" type="ORF">SAMN05421721_1185</name>
</gene>
<keyword evidence="3 4" id="KW-0408">Iron</keyword>
<feature type="domain" description="Cytochrome c" evidence="6">
    <location>
        <begin position="114"/>
        <end position="224"/>
    </location>
</feature>
<dbReference type="InterPro" id="IPR030999">
    <property type="entry name" value="Thiosulf_SoxX"/>
</dbReference>
<dbReference type="Gene3D" id="1.10.760.10">
    <property type="entry name" value="Cytochrome c-like domain"/>
    <property type="match status" value="1"/>
</dbReference>
<evidence type="ECO:0000256" key="4">
    <source>
        <dbReference type="PROSITE-ProRule" id="PRU00433"/>
    </source>
</evidence>
<dbReference type="GO" id="GO:0009055">
    <property type="term" value="F:electron transfer activity"/>
    <property type="evidence" value="ECO:0007669"/>
    <property type="project" value="InterPro"/>
</dbReference>
<name>A0A1I4SKF5_ECTMO</name>
<dbReference type="PROSITE" id="PS51257">
    <property type="entry name" value="PROKAR_LIPOPROTEIN"/>
    <property type="match status" value="1"/>
</dbReference>
<organism evidence="7 8">
    <name type="scientific">Ectothiorhodospira mobilis</name>
    <dbReference type="NCBI Taxonomy" id="195064"/>
    <lineage>
        <taxon>Bacteria</taxon>
        <taxon>Pseudomonadati</taxon>
        <taxon>Pseudomonadota</taxon>
        <taxon>Gammaproteobacteria</taxon>
        <taxon>Chromatiales</taxon>
        <taxon>Ectothiorhodospiraceae</taxon>
        <taxon>Ectothiorhodospira</taxon>
    </lineage>
</organism>
<evidence type="ECO:0000256" key="2">
    <source>
        <dbReference type="ARBA" id="ARBA00022723"/>
    </source>
</evidence>
<keyword evidence="8" id="KW-1185">Reference proteome</keyword>
<dbReference type="AlphaFoldDB" id="A0A1I4SKF5"/>
<evidence type="ECO:0000259" key="6">
    <source>
        <dbReference type="PROSITE" id="PS51007"/>
    </source>
</evidence>
<evidence type="ECO:0000313" key="8">
    <source>
        <dbReference type="Proteomes" id="UP000199556"/>
    </source>
</evidence>
<dbReference type="SUPFAM" id="SSF46626">
    <property type="entry name" value="Cytochrome c"/>
    <property type="match status" value="1"/>
</dbReference>
<feature type="signal peptide" evidence="5">
    <location>
        <begin position="1"/>
        <end position="18"/>
    </location>
</feature>
<dbReference type="InterPro" id="IPR009056">
    <property type="entry name" value="Cyt_c-like_dom"/>
</dbReference>
<accession>A0A1I4SKF5</accession>
<evidence type="ECO:0000256" key="3">
    <source>
        <dbReference type="ARBA" id="ARBA00023004"/>
    </source>
</evidence>
<dbReference type="NCBIfam" id="TIGR04485">
    <property type="entry name" value="thiosulf_SoxX"/>
    <property type="match status" value="1"/>
</dbReference>
<dbReference type="EMBL" id="FOUO01000018">
    <property type="protein sequence ID" value="SFM64830.1"/>
    <property type="molecule type" value="Genomic_DNA"/>
</dbReference>
<evidence type="ECO:0000256" key="1">
    <source>
        <dbReference type="ARBA" id="ARBA00022617"/>
    </source>
</evidence>